<evidence type="ECO:0000256" key="5">
    <source>
        <dbReference type="ARBA" id="ARBA00022519"/>
    </source>
</evidence>
<keyword evidence="3" id="KW-0813">Transport</keyword>
<evidence type="ECO:0000256" key="3">
    <source>
        <dbReference type="ARBA" id="ARBA00022448"/>
    </source>
</evidence>
<dbReference type="InterPro" id="IPR051045">
    <property type="entry name" value="TonB-dependent_transducer"/>
</dbReference>
<keyword evidence="6" id="KW-0812">Transmembrane</keyword>
<keyword evidence="4" id="KW-1003">Cell membrane</keyword>
<dbReference type="SUPFAM" id="SSF74653">
    <property type="entry name" value="TolA/TonB C-terminal domain"/>
    <property type="match status" value="1"/>
</dbReference>
<dbReference type="EMBL" id="BMGS01000007">
    <property type="protein sequence ID" value="GGG50039.1"/>
    <property type="molecule type" value="Genomic_DNA"/>
</dbReference>
<dbReference type="InterPro" id="IPR006260">
    <property type="entry name" value="TonB/TolA_C"/>
</dbReference>
<evidence type="ECO:0000256" key="7">
    <source>
        <dbReference type="ARBA" id="ARBA00022927"/>
    </source>
</evidence>
<comment type="caution">
    <text evidence="11">The sequence shown here is derived from an EMBL/GenBank/DDBJ whole genome shotgun (WGS) entry which is preliminary data.</text>
</comment>
<dbReference type="Pfam" id="PF03544">
    <property type="entry name" value="TonB_C"/>
    <property type="match status" value="1"/>
</dbReference>
<dbReference type="PANTHER" id="PTHR33446">
    <property type="entry name" value="PROTEIN TONB-RELATED"/>
    <property type="match status" value="1"/>
</dbReference>
<accession>A0ABQ1X0G9</accession>
<keyword evidence="7" id="KW-0653">Protein transport</keyword>
<dbReference type="Gene3D" id="3.30.1150.10">
    <property type="match status" value="1"/>
</dbReference>
<keyword evidence="5" id="KW-0997">Cell inner membrane</keyword>
<organism evidence="11 12">
    <name type="scientific">Hymenobacter glacieicola</name>
    <dbReference type="NCBI Taxonomy" id="1562124"/>
    <lineage>
        <taxon>Bacteria</taxon>
        <taxon>Pseudomonadati</taxon>
        <taxon>Bacteroidota</taxon>
        <taxon>Cytophagia</taxon>
        <taxon>Cytophagales</taxon>
        <taxon>Hymenobacteraceae</taxon>
        <taxon>Hymenobacter</taxon>
    </lineage>
</organism>
<name>A0ABQ1X0G9_9BACT</name>
<evidence type="ECO:0000256" key="1">
    <source>
        <dbReference type="ARBA" id="ARBA00004383"/>
    </source>
</evidence>
<evidence type="ECO:0000313" key="12">
    <source>
        <dbReference type="Proteomes" id="UP000601361"/>
    </source>
</evidence>
<dbReference type="PANTHER" id="PTHR33446:SF2">
    <property type="entry name" value="PROTEIN TONB"/>
    <property type="match status" value="1"/>
</dbReference>
<keyword evidence="9" id="KW-0472">Membrane</keyword>
<evidence type="ECO:0000256" key="2">
    <source>
        <dbReference type="ARBA" id="ARBA00006555"/>
    </source>
</evidence>
<keyword evidence="12" id="KW-1185">Reference proteome</keyword>
<evidence type="ECO:0000256" key="9">
    <source>
        <dbReference type="ARBA" id="ARBA00023136"/>
    </source>
</evidence>
<comment type="similarity">
    <text evidence="2">Belongs to the TonB family.</text>
</comment>
<evidence type="ECO:0000259" key="10">
    <source>
        <dbReference type="PROSITE" id="PS52015"/>
    </source>
</evidence>
<comment type="subcellular location">
    <subcellularLocation>
        <location evidence="1">Cell inner membrane</location>
        <topology evidence="1">Single-pass membrane protein</topology>
        <orientation evidence="1">Periplasmic side</orientation>
    </subcellularLocation>
</comment>
<protein>
    <recommendedName>
        <fullName evidence="10">TonB C-terminal domain-containing protein</fullName>
    </recommendedName>
</protein>
<evidence type="ECO:0000313" key="11">
    <source>
        <dbReference type="EMBL" id="GGG50039.1"/>
    </source>
</evidence>
<evidence type="ECO:0000256" key="6">
    <source>
        <dbReference type="ARBA" id="ARBA00022692"/>
    </source>
</evidence>
<dbReference type="NCBIfam" id="TIGR01352">
    <property type="entry name" value="tonB_Cterm"/>
    <property type="match status" value="1"/>
</dbReference>
<dbReference type="Proteomes" id="UP000601361">
    <property type="component" value="Unassembled WGS sequence"/>
</dbReference>
<evidence type="ECO:0000256" key="4">
    <source>
        <dbReference type="ARBA" id="ARBA00022475"/>
    </source>
</evidence>
<proteinExistence type="inferred from homology"/>
<dbReference type="PROSITE" id="PS52015">
    <property type="entry name" value="TONB_CTD"/>
    <property type="match status" value="1"/>
</dbReference>
<dbReference type="InterPro" id="IPR037682">
    <property type="entry name" value="TonB_C"/>
</dbReference>
<gene>
    <name evidence="11" type="ORF">GCM10011378_27670</name>
</gene>
<evidence type="ECO:0000256" key="8">
    <source>
        <dbReference type="ARBA" id="ARBA00022989"/>
    </source>
</evidence>
<feature type="domain" description="TonB C-terminal" evidence="10">
    <location>
        <begin position="105"/>
        <end position="195"/>
    </location>
</feature>
<keyword evidence="8" id="KW-1133">Transmembrane helix</keyword>
<sequence>MRLDSVFYAASNNLLSVSTTIWKPNGDTLVTTSRWRPDKTLIQQSTSLGRHRQHESVSYHATGVVRSKKVYAFGKEISAVCFTETGTSAACPEYRYTEKMPVYPGGSPALFAYIGSSIRYPKEALKKKKQGAVVVTFVVDETGQVRNARIKHSISAELDAEALRVLRGLARFEPGQQNGETVPVFYTVPVTFAIR</sequence>
<reference evidence="12" key="1">
    <citation type="journal article" date="2019" name="Int. J. Syst. Evol. Microbiol.">
        <title>The Global Catalogue of Microorganisms (GCM) 10K type strain sequencing project: providing services to taxonomists for standard genome sequencing and annotation.</title>
        <authorList>
            <consortium name="The Broad Institute Genomics Platform"/>
            <consortium name="The Broad Institute Genome Sequencing Center for Infectious Disease"/>
            <person name="Wu L."/>
            <person name="Ma J."/>
        </authorList>
    </citation>
    <scope>NUCLEOTIDE SEQUENCE [LARGE SCALE GENOMIC DNA]</scope>
    <source>
        <strain evidence="12">CGMCC 1.12990</strain>
    </source>
</reference>